<protein>
    <submittedName>
        <fullName evidence="1">Uncharacterized protein</fullName>
    </submittedName>
</protein>
<name>A0A345ULB9_9BACT</name>
<evidence type="ECO:0000313" key="2">
    <source>
        <dbReference type="Proteomes" id="UP000254808"/>
    </source>
</evidence>
<dbReference type="AlphaFoldDB" id="A0A345ULB9"/>
<sequence length="35" mass="4254">MRTQPLHFSLVFLMLRFPELEFIISLLLPDGWTYE</sequence>
<organism evidence="1 2">
    <name type="scientific">Cyclonatronum proteinivorum</name>
    <dbReference type="NCBI Taxonomy" id="1457365"/>
    <lineage>
        <taxon>Bacteria</taxon>
        <taxon>Pseudomonadati</taxon>
        <taxon>Balneolota</taxon>
        <taxon>Balneolia</taxon>
        <taxon>Balneolales</taxon>
        <taxon>Cyclonatronaceae</taxon>
        <taxon>Cyclonatronum</taxon>
    </lineage>
</organism>
<evidence type="ECO:0000313" key="1">
    <source>
        <dbReference type="EMBL" id="AXJ01271.1"/>
    </source>
</evidence>
<dbReference type="Proteomes" id="UP000254808">
    <property type="component" value="Chromosome"/>
</dbReference>
<dbReference type="EMBL" id="CP027806">
    <property type="protein sequence ID" value="AXJ01271.1"/>
    <property type="molecule type" value="Genomic_DNA"/>
</dbReference>
<keyword evidence="2" id="KW-1185">Reference proteome</keyword>
<reference evidence="1 2" key="1">
    <citation type="submission" date="2018-03" db="EMBL/GenBank/DDBJ databases">
        <title>Phenotypic and genomic properties of Cyclonatronum proteinivorum gen. nov., sp. nov., a haloalkaliphilic bacteroidete from soda lakes possessing Na+-translocating rhodopsin.</title>
        <authorList>
            <person name="Toshchakov S.V."/>
            <person name="Korzhenkov A."/>
            <person name="Samarov N.I."/>
            <person name="Kublanov I.V."/>
            <person name="Muntyan M.S."/>
            <person name="Sorokin D.Y."/>
        </authorList>
    </citation>
    <scope>NUCLEOTIDE SEQUENCE [LARGE SCALE GENOMIC DNA]</scope>
    <source>
        <strain evidence="1 2">Omega</strain>
    </source>
</reference>
<proteinExistence type="predicted"/>
<dbReference type="KEGG" id="cprv:CYPRO_2021"/>
<accession>A0A345ULB9</accession>
<gene>
    <name evidence="1" type="ORF">CYPRO_2021</name>
</gene>